<keyword evidence="3" id="KW-1185">Reference proteome</keyword>
<dbReference type="PANTHER" id="PTHR35335">
    <property type="entry name" value="UPF0716 PROTEIN FXSA"/>
    <property type="match status" value="1"/>
</dbReference>
<dbReference type="RefSeq" id="WP_093751291.1">
    <property type="nucleotide sequence ID" value="NZ_BSYN01000004.1"/>
</dbReference>
<evidence type="ECO:0000313" key="3">
    <source>
        <dbReference type="Proteomes" id="UP000198828"/>
    </source>
</evidence>
<keyword evidence="1" id="KW-1133">Transmembrane helix</keyword>
<dbReference type="Proteomes" id="UP000198828">
    <property type="component" value="Unassembled WGS sequence"/>
</dbReference>
<accession>A0A1H2UVC6</accession>
<organism evidence="2 3">
    <name type="scientific">Tepidimicrobium xylanilyticum</name>
    <dbReference type="NCBI Taxonomy" id="1123352"/>
    <lineage>
        <taxon>Bacteria</taxon>
        <taxon>Bacillati</taxon>
        <taxon>Bacillota</taxon>
        <taxon>Tissierellia</taxon>
        <taxon>Tissierellales</taxon>
        <taxon>Tepidimicrobiaceae</taxon>
        <taxon>Tepidimicrobium</taxon>
    </lineage>
</organism>
<feature type="transmembrane region" description="Helical" evidence="1">
    <location>
        <begin position="71"/>
        <end position="100"/>
    </location>
</feature>
<dbReference type="Pfam" id="PF04186">
    <property type="entry name" value="FxsA"/>
    <property type="match status" value="1"/>
</dbReference>
<protein>
    <submittedName>
        <fullName evidence="2">UPF0716 protein FxsA</fullName>
    </submittedName>
</protein>
<dbReference type="PANTHER" id="PTHR35335:SF1">
    <property type="entry name" value="UPF0716 PROTEIN FXSA"/>
    <property type="match status" value="1"/>
</dbReference>
<name>A0A1H2UVC6_9FIRM</name>
<dbReference type="InterPro" id="IPR007313">
    <property type="entry name" value="FxsA"/>
</dbReference>
<feature type="transmembrane region" description="Helical" evidence="1">
    <location>
        <begin position="32"/>
        <end position="50"/>
    </location>
</feature>
<dbReference type="OrthoDB" id="9792788at2"/>
<dbReference type="EMBL" id="FNNG01000003">
    <property type="protein sequence ID" value="SDW59534.1"/>
    <property type="molecule type" value="Genomic_DNA"/>
</dbReference>
<evidence type="ECO:0000313" key="2">
    <source>
        <dbReference type="EMBL" id="SDW59534.1"/>
    </source>
</evidence>
<dbReference type="AlphaFoldDB" id="A0A1H2UVC6"/>
<dbReference type="NCBIfam" id="NF008528">
    <property type="entry name" value="PRK11463.1-2"/>
    <property type="match status" value="1"/>
</dbReference>
<evidence type="ECO:0000256" key="1">
    <source>
        <dbReference type="SAM" id="Phobius"/>
    </source>
</evidence>
<gene>
    <name evidence="2" type="ORF">SAMN05660923_00933</name>
</gene>
<dbReference type="GO" id="GO:0016020">
    <property type="term" value="C:membrane"/>
    <property type="evidence" value="ECO:0007669"/>
    <property type="project" value="InterPro"/>
</dbReference>
<proteinExistence type="predicted"/>
<keyword evidence="1" id="KW-0812">Transmembrane</keyword>
<reference evidence="2 3" key="1">
    <citation type="submission" date="2016-10" db="EMBL/GenBank/DDBJ databases">
        <authorList>
            <person name="de Groot N.N."/>
        </authorList>
    </citation>
    <scope>NUCLEOTIDE SEQUENCE [LARGE SCALE GENOMIC DNA]</scope>
    <source>
        <strain evidence="2 3">DSM 23310</strain>
    </source>
</reference>
<keyword evidence="1" id="KW-0472">Membrane</keyword>
<sequence>MKKIILLLILLPILDLYILVKASQSLGFLNTFLAIILTGIIGILLAISQGRMTIRNIRLEITQGQVPGNQLLNGLSILIGGLLLLTPGIITDVIGITMVLPGTRTFYRNYVKSKLYQMLSKGRTNIFIRW</sequence>